<feature type="compositionally biased region" description="Low complexity" evidence="1">
    <location>
        <begin position="137"/>
        <end position="150"/>
    </location>
</feature>
<proteinExistence type="predicted"/>
<reference evidence="2" key="2">
    <citation type="submission" date="2023-06" db="EMBL/GenBank/DDBJ databases">
        <authorList>
            <consortium name="Lawrence Berkeley National Laboratory"/>
            <person name="Haridas S."/>
            <person name="Hensen N."/>
            <person name="Bonometti L."/>
            <person name="Westerberg I."/>
            <person name="Brannstrom I.O."/>
            <person name="Guillou S."/>
            <person name="Cros-Aarteil S."/>
            <person name="Calhoun S."/>
            <person name="Kuo A."/>
            <person name="Mondo S."/>
            <person name="Pangilinan J."/>
            <person name="Riley R."/>
            <person name="LaButti K."/>
            <person name="Andreopoulos B."/>
            <person name="Lipzen A."/>
            <person name="Chen C."/>
            <person name="Yanf M."/>
            <person name="Daum C."/>
            <person name="Ng V."/>
            <person name="Clum A."/>
            <person name="Steindorff A."/>
            <person name="Ohm R."/>
            <person name="Martin F."/>
            <person name="Silar P."/>
            <person name="Natvig D."/>
            <person name="Lalanne C."/>
            <person name="Gautier V."/>
            <person name="Ament-velasquez S.L."/>
            <person name="Kruys A."/>
            <person name="Hutchinson M.I."/>
            <person name="Powell A.J."/>
            <person name="Barry K."/>
            <person name="Miller A.N."/>
            <person name="Grigoriev I.V."/>
            <person name="Debuchy R."/>
            <person name="Gladieux P."/>
            <person name="Thoren M.H."/>
            <person name="Johannesson H."/>
        </authorList>
    </citation>
    <scope>NUCLEOTIDE SEQUENCE</scope>
    <source>
        <strain evidence="2">CBS 232.78</strain>
    </source>
</reference>
<evidence type="ECO:0000313" key="2">
    <source>
        <dbReference type="EMBL" id="KAK3394528.1"/>
    </source>
</evidence>
<gene>
    <name evidence="2" type="ORF">B0H63DRAFT_49083</name>
</gene>
<feature type="region of interest" description="Disordered" evidence="1">
    <location>
        <begin position="133"/>
        <end position="164"/>
    </location>
</feature>
<evidence type="ECO:0000256" key="1">
    <source>
        <dbReference type="SAM" id="MobiDB-lite"/>
    </source>
</evidence>
<sequence length="312" mass="33064">MGDDAPERAAKGKGRATADKEDNVQQENASSSLSALSRLAQSASSLPTALFSGPAAAEGLSSLGSSSREKGGTPQTSSEGASRAGEGSAQMRSSLPGSGESLRPNQTQQHIAQEDASFAAFLDSTPVQIPTEAAWQSTSSQSTGLSSATSIAHQPPQTVTEQQAHDGSDVVALLLADGVLEADFSPEETISPEAMSKLRNALFGESVRSVAWDNVLNFIPPYLASTGDKREANERQAHLGTANGQDAWQMWTAQWSEVLASYQDEVWGDLGALVKDARLEVLQLEDTPQDRRPPEPTALLRLRAILNHLRSS</sequence>
<dbReference type="EMBL" id="JAULSW010000001">
    <property type="protein sequence ID" value="KAK3394528.1"/>
    <property type="molecule type" value="Genomic_DNA"/>
</dbReference>
<keyword evidence="3" id="KW-1185">Reference proteome</keyword>
<feature type="compositionally biased region" description="Low complexity" evidence="1">
    <location>
        <begin position="77"/>
        <end position="89"/>
    </location>
</feature>
<reference evidence="2" key="1">
    <citation type="journal article" date="2023" name="Mol. Phylogenet. Evol.">
        <title>Genome-scale phylogeny and comparative genomics of the fungal order Sordariales.</title>
        <authorList>
            <person name="Hensen N."/>
            <person name="Bonometti L."/>
            <person name="Westerberg I."/>
            <person name="Brannstrom I.O."/>
            <person name="Guillou S."/>
            <person name="Cros-Aarteil S."/>
            <person name="Calhoun S."/>
            <person name="Haridas S."/>
            <person name="Kuo A."/>
            <person name="Mondo S."/>
            <person name="Pangilinan J."/>
            <person name="Riley R."/>
            <person name="LaButti K."/>
            <person name="Andreopoulos B."/>
            <person name="Lipzen A."/>
            <person name="Chen C."/>
            <person name="Yan M."/>
            <person name="Daum C."/>
            <person name="Ng V."/>
            <person name="Clum A."/>
            <person name="Steindorff A."/>
            <person name="Ohm R.A."/>
            <person name="Martin F."/>
            <person name="Silar P."/>
            <person name="Natvig D.O."/>
            <person name="Lalanne C."/>
            <person name="Gautier V."/>
            <person name="Ament-Velasquez S.L."/>
            <person name="Kruys A."/>
            <person name="Hutchinson M.I."/>
            <person name="Powell A.J."/>
            <person name="Barry K."/>
            <person name="Miller A.N."/>
            <person name="Grigoriev I.V."/>
            <person name="Debuchy R."/>
            <person name="Gladieux P."/>
            <person name="Hiltunen Thoren M."/>
            <person name="Johannesson H."/>
        </authorList>
    </citation>
    <scope>NUCLEOTIDE SEQUENCE</scope>
    <source>
        <strain evidence="2">CBS 232.78</strain>
    </source>
</reference>
<evidence type="ECO:0000313" key="3">
    <source>
        <dbReference type="Proteomes" id="UP001285441"/>
    </source>
</evidence>
<dbReference type="Proteomes" id="UP001285441">
    <property type="component" value="Unassembled WGS sequence"/>
</dbReference>
<name>A0AAE0P707_9PEZI</name>
<protein>
    <submittedName>
        <fullName evidence="2">Uncharacterized protein</fullName>
    </submittedName>
</protein>
<comment type="caution">
    <text evidence="2">The sequence shown here is derived from an EMBL/GenBank/DDBJ whole genome shotgun (WGS) entry which is preliminary data.</text>
</comment>
<feature type="compositionally biased region" description="Low complexity" evidence="1">
    <location>
        <begin position="29"/>
        <end position="66"/>
    </location>
</feature>
<accession>A0AAE0P707</accession>
<feature type="compositionally biased region" description="Basic and acidic residues" evidence="1">
    <location>
        <begin position="1"/>
        <end position="23"/>
    </location>
</feature>
<organism evidence="2 3">
    <name type="scientific">Podospora didyma</name>
    <dbReference type="NCBI Taxonomy" id="330526"/>
    <lineage>
        <taxon>Eukaryota</taxon>
        <taxon>Fungi</taxon>
        <taxon>Dikarya</taxon>
        <taxon>Ascomycota</taxon>
        <taxon>Pezizomycotina</taxon>
        <taxon>Sordariomycetes</taxon>
        <taxon>Sordariomycetidae</taxon>
        <taxon>Sordariales</taxon>
        <taxon>Podosporaceae</taxon>
        <taxon>Podospora</taxon>
    </lineage>
</organism>
<dbReference type="AlphaFoldDB" id="A0AAE0P707"/>
<feature type="region of interest" description="Disordered" evidence="1">
    <location>
        <begin position="1"/>
        <end position="111"/>
    </location>
</feature>
<feature type="compositionally biased region" description="Polar residues" evidence="1">
    <location>
        <begin position="151"/>
        <end position="162"/>
    </location>
</feature>